<proteinExistence type="inferred from homology"/>
<reference evidence="8 9" key="1">
    <citation type="submission" date="2019-07" db="EMBL/GenBank/DDBJ databases">
        <authorList>
            <person name="Kim J."/>
        </authorList>
    </citation>
    <scope>NUCLEOTIDE SEQUENCE [LARGE SCALE GENOMIC DNA]</scope>
    <source>
        <strain evidence="9">dk17</strain>
    </source>
</reference>
<keyword evidence="5" id="KW-0411">Iron-sulfur</keyword>
<dbReference type="GO" id="GO:0009055">
    <property type="term" value="F:electron transfer activity"/>
    <property type="evidence" value="ECO:0007669"/>
    <property type="project" value="TreeGrafter"/>
</dbReference>
<dbReference type="InterPro" id="IPR012675">
    <property type="entry name" value="Beta-grasp_dom_sf"/>
</dbReference>
<evidence type="ECO:0000256" key="4">
    <source>
        <dbReference type="ARBA" id="ARBA00023004"/>
    </source>
</evidence>
<accession>A0A563UHY4</accession>
<dbReference type="AlphaFoldDB" id="A0A563UHY4"/>
<evidence type="ECO:0000259" key="7">
    <source>
        <dbReference type="PROSITE" id="PS51085"/>
    </source>
</evidence>
<dbReference type="InterPro" id="IPR001055">
    <property type="entry name" value="Adrenodoxin-like"/>
</dbReference>
<feature type="domain" description="2Fe-2S ferredoxin-type" evidence="7">
    <location>
        <begin position="2"/>
        <end position="105"/>
    </location>
</feature>
<keyword evidence="4" id="KW-0408">Iron</keyword>
<dbReference type="Pfam" id="PF00111">
    <property type="entry name" value="Fer2"/>
    <property type="match status" value="1"/>
</dbReference>
<keyword evidence="2" id="KW-0001">2Fe-2S</keyword>
<name>A0A563UHY4_9SPHI</name>
<dbReference type="InterPro" id="IPR036010">
    <property type="entry name" value="2Fe-2S_ferredoxin-like_sf"/>
</dbReference>
<keyword evidence="3" id="KW-0479">Metal-binding</keyword>
<dbReference type="Proteomes" id="UP000320042">
    <property type="component" value="Unassembled WGS sequence"/>
</dbReference>
<dbReference type="GO" id="GO:0140647">
    <property type="term" value="P:P450-containing electron transport chain"/>
    <property type="evidence" value="ECO:0007669"/>
    <property type="project" value="InterPro"/>
</dbReference>
<evidence type="ECO:0000256" key="5">
    <source>
        <dbReference type="ARBA" id="ARBA00023014"/>
    </source>
</evidence>
<dbReference type="EMBL" id="VOEJ01000001">
    <property type="protein sequence ID" value="TWR30926.1"/>
    <property type="molecule type" value="Genomic_DNA"/>
</dbReference>
<evidence type="ECO:0000256" key="6">
    <source>
        <dbReference type="ARBA" id="ARBA00034078"/>
    </source>
</evidence>
<gene>
    <name evidence="8" type="ORF">FPZ43_00130</name>
</gene>
<dbReference type="Gene3D" id="3.10.20.30">
    <property type="match status" value="1"/>
</dbReference>
<dbReference type="RefSeq" id="WP_146379822.1">
    <property type="nucleotide sequence ID" value="NZ_VOEJ01000001.1"/>
</dbReference>
<dbReference type="PROSITE" id="PS51085">
    <property type="entry name" value="2FE2S_FER_2"/>
    <property type="match status" value="1"/>
</dbReference>
<protein>
    <submittedName>
        <fullName evidence="8">2Fe-2S iron-sulfur cluster binding domain-containing protein</fullName>
    </submittedName>
</protein>
<dbReference type="GO" id="GO:0046872">
    <property type="term" value="F:metal ion binding"/>
    <property type="evidence" value="ECO:0007669"/>
    <property type="project" value="UniProtKB-KW"/>
</dbReference>
<evidence type="ECO:0000256" key="3">
    <source>
        <dbReference type="ARBA" id="ARBA00022723"/>
    </source>
</evidence>
<dbReference type="InterPro" id="IPR001041">
    <property type="entry name" value="2Fe-2S_ferredoxin-type"/>
</dbReference>
<dbReference type="PANTHER" id="PTHR23426">
    <property type="entry name" value="FERREDOXIN/ADRENODOXIN"/>
    <property type="match status" value="1"/>
</dbReference>
<dbReference type="GO" id="GO:0051537">
    <property type="term" value="F:2 iron, 2 sulfur cluster binding"/>
    <property type="evidence" value="ECO:0007669"/>
    <property type="project" value="UniProtKB-KW"/>
</dbReference>
<comment type="similarity">
    <text evidence="1">Belongs to the adrenodoxin/putidaredoxin family.</text>
</comment>
<evidence type="ECO:0000313" key="8">
    <source>
        <dbReference type="EMBL" id="TWR30926.1"/>
    </source>
</evidence>
<organism evidence="8 9">
    <name type="scientific">Mucilaginibacter pallidiroseus</name>
    <dbReference type="NCBI Taxonomy" id="2599295"/>
    <lineage>
        <taxon>Bacteria</taxon>
        <taxon>Pseudomonadati</taxon>
        <taxon>Bacteroidota</taxon>
        <taxon>Sphingobacteriia</taxon>
        <taxon>Sphingobacteriales</taxon>
        <taxon>Sphingobacteriaceae</taxon>
        <taxon>Mucilaginibacter</taxon>
    </lineage>
</organism>
<keyword evidence="9" id="KW-1185">Reference proteome</keyword>
<evidence type="ECO:0000256" key="1">
    <source>
        <dbReference type="ARBA" id="ARBA00010914"/>
    </source>
</evidence>
<dbReference type="SUPFAM" id="SSF54292">
    <property type="entry name" value="2Fe-2S ferredoxin-like"/>
    <property type="match status" value="1"/>
</dbReference>
<comment type="caution">
    <text evidence="8">The sequence shown here is derived from an EMBL/GenBank/DDBJ whole genome shotgun (WGS) entry which is preliminary data.</text>
</comment>
<sequence length="105" mass="11200">MIDIKVETANGSHLELKIDSDENRSLMEILSTHDIGMLAACGGLALCGTCHIMFKSGGDNLPPPTKDELAMLEMLPGAGANSRLSCQVMLSKKLNSSNIKVMPID</sequence>
<dbReference type="PANTHER" id="PTHR23426:SF65">
    <property type="entry name" value="FERREDOXIN-2, MITOCHONDRIAL"/>
    <property type="match status" value="1"/>
</dbReference>
<dbReference type="PRINTS" id="PR00355">
    <property type="entry name" value="ADRENODOXIN"/>
</dbReference>
<evidence type="ECO:0000313" key="9">
    <source>
        <dbReference type="Proteomes" id="UP000320042"/>
    </source>
</evidence>
<comment type="cofactor">
    <cofactor evidence="6">
        <name>[2Fe-2S] cluster</name>
        <dbReference type="ChEBI" id="CHEBI:190135"/>
    </cofactor>
</comment>
<dbReference type="OrthoDB" id="9799640at2"/>
<evidence type="ECO:0000256" key="2">
    <source>
        <dbReference type="ARBA" id="ARBA00022714"/>
    </source>
</evidence>
<dbReference type="CDD" id="cd00207">
    <property type="entry name" value="fer2"/>
    <property type="match status" value="1"/>
</dbReference>